<dbReference type="AlphaFoldDB" id="A0A0A9BY42"/>
<reference evidence="1" key="1">
    <citation type="submission" date="2014-09" db="EMBL/GenBank/DDBJ databases">
        <authorList>
            <person name="Magalhaes I.L.F."/>
            <person name="Oliveira U."/>
            <person name="Santos F.R."/>
            <person name="Vidigal T.H.D.A."/>
            <person name="Brescovit A.D."/>
            <person name="Santos A.J."/>
        </authorList>
    </citation>
    <scope>NUCLEOTIDE SEQUENCE</scope>
    <source>
        <tissue evidence="1">Shoot tissue taken approximately 20 cm above the soil surface</tissue>
    </source>
</reference>
<proteinExistence type="predicted"/>
<sequence>MSCFFCSCRFMSKSIDWFRRQFAVKLTAQYLLHIVM</sequence>
<protein>
    <submittedName>
        <fullName evidence="1">Uncharacterized protein</fullName>
    </submittedName>
</protein>
<reference evidence="1" key="2">
    <citation type="journal article" date="2015" name="Data Brief">
        <title>Shoot transcriptome of the giant reed, Arundo donax.</title>
        <authorList>
            <person name="Barrero R.A."/>
            <person name="Guerrero F.D."/>
            <person name="Moolhuijzen P."/>
            <person name="Goolsby J.A."/>
            <person name="Tidwell J."/>
            <person name="Bellgard S.E."/>
            <person name="Bellgard M.I."/>
        </authorList>
    </citation>
    <scope>NUCLEOTIDE SEQUENCE</scope>
    <source>
        <tissue evidence="1">Shoot tissue taken approximately 20 cm above the soil surface</tissue>
    </source>
</reference>
<accession>A0A0A9BY42</accession>
<name>A0A0A9BY42_ARUDO</name>
<dbReference type="EMBL" id="GBRH01230792">
    <property type="protein sequence ID" value="JAD67103.1"/>
    <property type="molecule type" value="Transcribed_RNA"/>
</dbReference>
<organism evidence="1">
    <name type="scientific">Arundo donax</name>
    <name type="common">Giant reed</name>
    <name type="synonym">Donax arundinaceus</name>
    <dbReference type="NCBI Taxonomy" id="35708"/>
    <lineage>
        <taxon>Eukaryota</taxon>
        <taxon>Viridiplantae</taxon>
        <taxon>Streptophyta</taxon>
        <taxon>Embryophyta</taxon>
        <taxon>Tracheophyta</taxon>
        <taxon>Spermatophyta</taxon>
        <taxon>Magnoliopsida</taxon>
        <taxon>Liliopsida</taxon>
        <taxon>Poales</taxon>
        <taxon>Poaceae</taxon>
        <taxon>PACMAD clade</taxon>
        <taxon>Arundinoideae</taxon>
        <taxon>Arundineae</taxon>
        <taxon>Arundo</taxon>
    </lineage>
</organism>
<evidence type="ECO:0000313" key="1">
    <source>
        <dbReference type="EMBL" id="JAD67103.1"/>
    </source>
</evidence>